<protein>
    <recommendedName>
        <fullName evidence="3">Tyr recombinase domain-containing protein</fullName>
    </recommendedName>
</protein>
<dbReference type="InterPro" id="IPR011010">
    <property type="entry name" value="DNA_brk_join_enz"/>
</dbReference>
<dbReference type="EMBL" id="CP092620">
    <property type="protein sequence ID" value="UMM13911.1"/>
    <property type="molecule type" value="Genomic_DNA"/>
</dbReference>
<dbReference type="SUPFAM" id="SSF56349">
    <property type="entry name" value="DNA breaking-rejoining enzymes"/>
    <property type="match status" value="1"/>
</dbReference>
<evidence type="ECO:0000313" key="5">
    <source>
        <dbReference type="Proteomes" id="UP000829354"/>
    </source>
</evidence>
<evidence type="ECO:0000256" key="1">
    <source>
        <dbReference type="ARBA" id="ARBA00023172"/>
    </source>
</evidence>
<feature type="region of interest" description="Disordered" evidence="2">
    <location>
        <begin position="310"/>
        <end position="341"/>
    </location>
</feature>
<dbReference type="PANTHER" id="PTHR33435:SF3">
    <property type="entry name" value="PROTEIN CBG21870"/>
    <property type="match status" value="1"/>
</dbReference>
<dbReference type="Pfam" id="PF00589">
    <property type="entry name" value="Phage_integrase"/>
    <property type="match status" value="1"/>
</dbReference>
<dbReference type="GO" id="GO:0003677">
    <property type="term" value="F:DNA binding"/>
    <property type="evidence" value="ECO:0007669"/>
    <property type="project" value="InterPro"/>
</dbReference>
<organism evidence="4 5">
    <name type="scientific">Caenorhabditis briggsae</name>
    <dbReference type="NCBI Taxonomy" id="6238"/>
    <lineage>
        <taxon>Eukaryota</taxon>
        <taxon>Metazoa</taxon>
        <taxon>Ecdysozoa</taxon>
        <taxon>Nematoda</taxon>
        <taxon>Chromadorea</taxon>
        <taxon>Rhabditida</taxon>
        <taxon>Rhabditina</taxon>
        <taxon>Rhabditomorpha</taxon>
        <taxon>Rhabditoidea</taxon>
        <taxon>Rhabditidae</taxon>
        <taxon>Peloderinae</taxon>
        <taxon>Caenorhabditis</taxon>
    </lineage>
</organism>
<feature type="domain" description="Tyr recombinase" evidence="3">
    <location>
        <begin position="130"/>
        <end position="320"/>
    </location>
</feature>
<dbReference type="GO" id="GO:0006310">
    <property type="term" value="P:DNA recombination"/>
    <property type="evidence" value="ECO:0007669"/>
    <property type="project" value="UniProtKB-KW"/>
</dbReference>
<keyword evidence="5" id="KW-1185">Reference proteome</keyword>
<dbReference type="Proteomes" id="UP000829354">
    <property type="component" value="Chromosome I"/>
</dbReference>
<evidence type="ECO:0000256" key="2">
    <source>
        <dbReference type="SAM" id="MobiDB-lite"/>
    </source>
</evidence>
<keyword evidence="1" id="KW-0233">DNA recombination</keyword>
<dbReference type="AlphaFoldDB" id="A0AAE9E6P5"/>
<dbReference type="Gene3D" id="1.10.443.10">
    <property type="entry name" value="Intergrase catalytic core"/>
    <property type="match status" value="1"/>
</dbReference>
<dbReference type="GO" id="GO:0015074">
    <property type="term" value="P:DNA integration"/>
    <property type="evidence" value="ECO:0007669"/>
    <property type="project" value="InterPro"/>
</dbReference>
<evidence type="ECO:0000313" key="4">
    <source>
        <dbReference type="EMBL" id="UMM13911.1"/>
    </source>
</evidence>
<dbReference type="PANTHER" id="PTHR33435">
    <property type="entry name" value="PROTEIN CBG21870-RELATED"/>
    <property type="match status" value="1"/>
</dbReference>
<sequence length="341" mass="38504">MSRVETQESEQGRKLKFLEEVAEYGGPVDFNQLTHVLRTVSRKSKAINTIKAYDRENHVRRKWLSANHLPLDEKTTILYLAHRFLTTGSGSLAKIASAFQMANGTFSVLESQMVSDMIRAKRREEIATRQQPKMVELESIQKLFEALSDDPKSERDTLIVVLSFFALLRASETAELKWEDIKFSKNRLEVRIRSAKNDQLGLGRSTFVECPEGGDLDCLIKRWRVRVSLSGITSEFLFPSFQKGDKLSANTISSIARRRLEMIGVSATHHAHRRGSANELQAKGLTLEQIKAKGRWRSGGGLMRYLQDNPMAQGLSEVPEEKEVTGEAEEDDGPPVLEKEV</sequence>
<name>A0AAE9E6P5_CAEBR</name>
<evidence type="ECO:0000259" key="3">
    <source>
        <dbReference type="PROSITE" id="PS51898"/>
    </source>
</evidence>
<reference evidence="4 5" key="1">
    <citation type="submission" date="2022-04" db="EMBL/GenBank/DDBJ databases">
        <title>Chromosome-level reference genomes for two strains of Caenorhabditis briggsae: an improved platform for comparative genomics.</title>
        <authorList>
            <person name="Stevens L."/>
            <person name="Andersen E."/>
        </authorList>
    </citation>
    <scope>NUCLEOTIDE SEQUENCE [LARGE SCALE GENOMIC DNA]</scope>
    <source>
        <strain evidence="4">VX34</strain>
        <tissue evidence="4">Whole-organism</tissue>
    </source>
</reference>
<dbReference type="InterPro" id="IPR013762">
    <property type="entry name" value="Integrase-like_cat_sf"/>
</dbReference>
<gene>
    <name evidence="4" type="ORF">L5515_001955</name>
</gene>
<dbReference type="PROSITE" id="PS51898">
    <property type="entry name" value="TYR_RECOMBINASE"/>
    <property type="match status" value="1"/>
</dbReference>
<dbReference type="InterPro" id="IPR002104">
    <property type="entry name" value="Integrase_catalytic"/>
</dbReference>
<accession>A0AAE9E6P5</accession>
<proteinExistence type="predicted"/>